<sequence length="306" mass="33470">MSPSLRRALALLLFTLSTLALAQDKSDADDGYIGYELNKRGDKESAIYETADTPGGVGILAEDPDIYLNASVSVGEIDIEVDNITAKVNLDAQVLKLLHFSAGVDASIDRVRLTIQDVKARVELEARLANVVEMVNSVLNSIDLNPIVATLGQDVREIINTTADTITDPVDESGNPLGQRSLDYNLEHNILYSMNDYSGRTHTNRVLAQNGSLFDVFLDNDGNENGRKVVGYYATDMEFNGHNVTISYNGEPREFELQYVYNPYTGMSAVSNIYKTVKGKVVRTQVIAESHGGADSVISDDDDPEL</sequence>
<dbReference type="AlphaFoldDB" id="A0AAD5RV55"/>
<comment type="caution">
    <text evidence="2">The sequence shown here is derived from an EMBL/GenBank/DDBJ whole genome shotgun (WGS) entry which is preliminary data.</text>
</comment>
<feature type="signal peptide" evidence="1">
    <location>
        <begin position="1"/>
        <end position="22"/>
    </location>
</feature>
<accession>A0AAD5RV55</accession>
<organism evidence="2 3">
    <name type="scientific">Zalerion maritima</name>
    <dbReference type="NCBI Taxonomy" id="339359"/>
    <lineage>
        <taxon>Eukaryota</taxon>
        <taxon>Fungi</taxon>
        <taxon>Dikarya</taxon>
        <taxon>Ascomycota</taxon>
        <taxon>Pezizomycotina</taxon>
        <taxon>Sordariomycetes</taxon>
        <taxon>Lulworthiomycetidae</taxon>
        <taxon>Lulworthiales</taxon>
        <taxon>Lulworthiaceae</taxon>
        <taxon>Zalerion</taxon>
    </lineage>
</organism>
<reference evidence="2" key="1">
    <citation type="submission" date="2022-07" db="EMBL/GenBank/DDBJ databases">
        <title>Draft genome sequence of Zalerion maritima ATCC 34329, a (micro)plastics degrading marine fungus.</title>
        <authorList>
            <person name="Paco A."/>
            <person name="Goncalves M.F.M."/>
            <person name="Rocha-Santos T.A.P."/>
            <person name="Alves A."/>
        </authorList>
    </citation>
    <scope>NUCLEOTIDE SEQUENCE</scope>
    <source>
        <strain evidence="2">ATCC 34329</strain>
    </source>
</reference>
<proteinExistence type="predicted"/>
<gene>
    <name evidence="2" type="ORF">MKZ38_002762</name>
</gene>
<evidence type="ECO:0000256" key="1">
    <source>
        <dbReference type="SAM" id="SignalP"/>
    </source>
</evidence>
<protein>
    <submittedName>
        <fullName evidence="2">Uncharacterized protein</fullName>
    </submittedName>
</protein>
<evidence type="ECO:0000313" key="2">
    <source>
        <dbReference type="EMBL" id="KAJ2899820.1"/>
    </source>
</evidence>
<keyword evidence="1" id="KW-0732">Signal</keyword>
<feature type="chain" id="PRO_5041907207" evidence="1">
    <location>
        <begin position="23"/>
        <end position="306"/>
    </location>
</feature>
<dbReference type="EMBL" id="JAKWBI020000187">
    <property type="protein sequence ID" value="KAJ2899820.1"/>
    <property type="molecule type" value="Genomic_DNA"/>
</dbReference>
<keyword evidence="3" id="KW-1185">Reference proteome</keyword>
<dbReference type="Proteomes" id="UP001201980">
    <property type="component" value="Unassembled WGS sequence"/>
</dbReference>
<evidence type="ECO:0000313" key="3">
    <source>
        <dbReference type="Proteomes" id="UP001201980"/>
    </source>
</evidence>
<name>A0AAD5RV55_9PEZI</name>